<dbReference type="EMBL" id="OOIP01000008">
    <property type="protein sequence ID" value="SPO37801.1"/>
    <property type="molecule type" value="Genomic_DNA"/>
</dbReference>
<feature type="region of interest" description="Disordered" evidence="1">
    <location>
        <begin position="304"/>
        <end position="323"/>
    </location>
</feature>
<gene>
    <name evidence="2" type="ORF">PSFLO_03277</name>
</gene>
<feature type="compositionally biased region" description="Polar residues" evidence="1">
    <location>
        <begin position="27"/>
        <end position="37"/>
    </location>
</feature>
<name>A0A5C3F3F3_9BASI</name>
<proteinExistence type="predicted"/>
<feature type="compositionally biased region" description="Polar residues" evidence="1">
    <location>
        <begin position="116"/>
        <end position="128"/>
    </location>
</feature>
<keyword evidence="3" id="KW-1185">Reference proteome</keyword>
<feature type="region of interest" description="Disordered" evidence="1">
    <location>
        <begin position="494"/>
        <end position="571"/>
    </location>
</feature>
<dbReference type="OrthoDB" id="3366667at2759"/>
<feature type="region of interest" description="Disordered" evidence="1">
    <location>
        <begin position="1"/>
        <end position="153"/>
    </location>
</feature>
<feature type="region of interest" description="Disordered" evidence="1">
    <location>
        <begin position="446"/>
        <end position="472"/>
    </location>
</feature>
<feature type="compositionally biased region" description="Low complexity" evidence="1">
    <location>
        <begin position="520"/>
        <end position="536"/>
    </location>
</feature>
<protein>
    <submittedName>
        <fullName evidence="2">Uncharacterized protein</fullName>
    </submittedName>
</protein>
<evidence type="ECO:0000256" key="1">
    <source>
        <dbReference type="SAM" id="MobiDB-lite"/>
    </source>
</evidence>
<dbReference type="AlphaFoldDB" id="A0A5C3F3F3"/>
<accession>A0A5C3F3F3</accession>
<organism evidence="2 3">
    <name type="scientific">Pseudozyma flocculosa</name>
    <dbReference type="NCBI Taxonomy" id="84751"/>
    <lineage>
        <taxon>Eukaryota</taxon>
        <taxon>Fungi</taxon>
        <taxon>Dikarya</taxon>
        <taxon>Basidiomycota</taxon>
        <taxon>Ustilaginomycotina</taxon>
        <taxon>Ustilaginomycetes</taxon>
        <taxon>Ustilaginales</taxon>
        <taxon>Ustilaginaceae</taxon>
        <taxon>Pseudozyma</taxon>
    </lineage>
</organism>
<evidence type="ECO:0000313" key="3">
    <source>
        <dbReference type="Proteomes" id="UP000323386"/>
    </source>
</evidence>
<reference evidence="2 3" key="1">
    <citation type="submission" date="2018-03" db="EMBL/GenBank/DDBJ databases">
        <authorList>
            <person name="Guldener U."/>
        </authorList>
    </citation>
    <scope>NUCLEOTIDE SEQUENCE [LARGE SCALE GENOMIC DNA]</scope>
    <source>
        <strain evidence="2 3">DAOM196992</strain>
    </source>
</reference>
<evidence type="ECO:0000313" key="2">
    <source>
        <dbReference type="EMBL" id="SPO37801.1"/>
    </source>
</evidence>
<sequence>MFHSRGFAPHENQPFAAQARTPGPSRSHLSPTRSRAMTTGKRGLGEMSSKPPFGQDSSTLGPKQLFKELASKTPARALGDRTNKTPGLRNRQGQNEDSSPAKKDMSSPSKGKAKTALQSPSKGSQSVSPKKAVGQPLRTLNGKMKENAATPFSRADQSYATDMSSMMTPAPNAPLLKGRMMSRQTSFVTPAANIGKAGQIKARMGEMLDAELGLNLDDLEAPQLETHQSQRELTEEELYPEIEYMPPSTWATNPPYEYPSELDGVPSAKELAQQLATFRPAGFLKGVPAELSDSEDAKAFPELTGDALDLGSPPQLSDGGASDDDLWPDVPISASSAEAGRHFGLDDTAPLPTLVGIIVDHALATLDQRIEGLGCKHIDKVGRRTAGCESRQRSCWQRRATRRLYQARTEPSIQPDRSNTDVGKAGVEQQRWNHAVAQNEPDAIHRAASAGNSGPTRDGREADGSAATAPRMQMNVKLRDLRNDDLGRFVEEKMQQSTAETSFEGFDLEPVIEASDEPCAATSSAEPAPEALALPAGQDAEETAPEPVSVSSHSAAEPAVEGPGSPQPSLS</sequence>
<dbReference type="Proteomes" id="UP000323386">
    <property type="component" value="Unassembled WGS sequence"/>
</dbReference>